<sequence length="125" mass="14226">MDRKDRSSALEIRQSWASAWPIFGRQTENPHHGTASDYRRLLLFHCVRALSCVPLSRDWSEGSQPGELGKKKKRSLRGYGRIRSLRSAPVYDLAQGDVDEHKRVTRHWRAPTSASSWLTGGQTPL</sequence>
<dbReference type="AlphaFoldDB" id="A0A8T2PNK4"/>
<keyword evidence="2" id="KW-1185">Reference proteome</keyword>
<proteinExistence type="predicted"/>
<dbReference type="EMBL" id="JAFBMS010000004">
    <property type="protein sequence ID" value="KAG9352952.1"/>
    <property type="molecule type" value="Genomic_DNA"/>
</dbReference>
<dbReference type="Proteomes" id="UP000824540">
    <property type="component" value="Unassembled WGS sequence"/>
</dbReference>
<gene>
    <name evidence="1" type="ORF">JZ751_017528</name>
</gene>
<reference evidence="1" key="1">
    <citation type="thesis" date="2021" institute="BYU ScholarsArchive" country="Provo, UT, USA">
        <title>Applications of and Algorithms for Genome Assembly and Genomic Analyses with an Emphasis on Marine Teleosts.</title>
        <authorList>
            <person name="Pickett B.D."/>
        </authorList>
    </citation>
    <scope>NUCLEOTIDE SEQUENCE</scope>
    <source>
        <strain evidence="1">HI-2016</strain>
    </source>
</reference>
<evidence type="ECO:0000313" key="2">
    <source>
        <dbReference type="Proteomes" id="UP000824540"/>
    </source>
</evidence>
<organism evidence="1 2">
    <name type="scientific">Albula glossodonta</name>
    <name type="common">roundjaw bonefish</name>
    <dbReference type="NCBI Taxonomy" id="121402"/>
    <lineage>
        <taxon>Eukaryota</taxon>
        <taxon>Metazoa</taxon>
        <taxon>Chordata</taxon>
        <taxon>Craniata</taxon>
        <taxon>Vertebrata</taxon>
        <taxon>Euteleostomi</taxon>
        <taxon>Actinopterygii</taxon>
        <taxon>Neopterygii</taxon>
        <taxon>Teleostei</taxon>
        <taxon>Albuliformes</taxon>
        <taxon>Albulidae</taxon>
        <taxon>Albula</taxon>
    </lineage>
</organism>
<protein>
    <submittedName>
        <fullName evidence="1">Uncharacterized protein</fullName>
    </submittedName>
</protein>
<name>A0A8T2PNK4_9TELE</name>
<accession>A0A8T2PNK4</accession>
<comment type="caution">
    <text evidence="1">The sequence shown here is derived from an EMBL/GenBank/DDBJ whole genome shotgun (WGS) entry which is preliminary data.</text>
</comment>
<evidence type="ECO:0000313" key="1">
    <source>
        <dbReference type="EMBL" id="KAG9352952.1"/>
    </source>
</evidence>